<dbReference type="AlphaFoldDB" id="A0A8H4UCP8"/>
<comment type="caution">
    <text evidence="2">The sequence shown here is derived from an EMBL/GenBank/DDBJ whole genome shotgun (WGS) entry which is preliminary data.</text>
</comment>
<organism evidence="2 3">
    <name type="scientific">Fusarium zealandicum</name>
    <dbReference type="NCBI Taxonomy" id="1053134"/>
    <lineage>
        <taxon>Eukaryota</taxon>
        <taxon>Fungi</taxon>
        <taxon>Dikarya</taxon>
        <taxon>Ascomycota</taxon>
        <taxon>Pezizomycotina</taxon>
        <taxon>Sordariomycetes</taxon>
        <taxon>Hypocreomycetidae</taxon>
        <taxon>Hypocreales</taxon>
        <taxon>Nectriaceae</taxon>
        <taxon>Fusarium</taxon>
        <taxon>Fusarium staphyleae species complex</taxon>
    </lineage>
</organism>
<keyword evidence="1" id="KW-0732">Signal</keyword>
<keyword evidence="3" id="KW-1185">Reference proteome</keyword>
<reference evidence="2" key="1">
    <citation type="journal article" date="2020" name="BMC Genomics">
        <title>Correction to: Identification and distribution of gene clusters required for synthesis of sphingolipid metabolism inhibitors in diverse species of the filamentous fungus Fusarium.</title>
        <authorList>
            <person name="Kim H.S."/>
            <person name="Lohmar J.M."/>
            <person name="Busman M."/>
            <person name="Brown D.W."/>
            <person name="Naumann T.A."/>
            <person name="Divon H.H."/>
            <person name="Lysoe E."/>
            <person name="Uhlig S."/>
            <person name="Proctor R.H."/>
        </authorList>
    </citation>
    <scope>NUCLEOTIDE SEQUENCE</scope>
    <source>
        <strain evidence="2">NRRL 22465</strain>
    </source>
</reference>
<dbReference type="Proteomes" id="UP000635477">
    <property type="component" value="Unassembled WGS sequence"/>
</dbReference>
<feature type="signal peptide" evidence="1">
    <location>
        <begin position="1"/>
        <end position="28"/>
    </location>
</feature>
<dbReference type="OrthoDB" id="4789307at2759"/>
<name>A0A8H4UCP8_9HYPO</name>
<gene>
    <name evidence="2" type="ORF">FZEAL_9033</name>
</gene>
<protein>
    <submittedName>
        <fullName evidence="2">Uncharacterized protein</fullName>
    </submittedName>
</protein>
<evidence type="ECO:0000313" key="3">
    <source>
        <dbReference type="Proteomes" id="UP000635477"/>
    </source>
</evidence>
<evidence type="ECO:0000256" key="1">
    <source>
        <dbReference type="SAM" id="SignalP"/>
    </source>
</evidence>
<evidence type="ECO:0000313" key="2">
    <source>
        <dbReference type="EMBL" id="KAF4974013.1"/>
    </source>
</evidence>
<accession>A0A8H4UCP8</accession>
<dbReference type="EMBL" id="JABEYC010000813">
    <property type="protein sequence ID" value="KAF4974013.1"/>
    <property type="molecule type" value="Genomic_DNA"/>
</dbReference>
<proteinExistence type="predicted"/>
<sequence>MVSLSFLAPSNIALTLTILLGMAEHCKAAVECDVINSDHCGRNSHHIAHKLPTNVGATFFVNGFHGGVMNAKFESKRQSVPGFNSNSDNIDLTYNFNLGDYDGTYWVILPTGFDNSVTCYAVYKNCDVHVTFWETKTPLPDLYTLA</sequence>
<feature type="chain" id="PRO_5034760689" evidence="1">
    <location>
        <begin position="29"/>
        <end position="146"/>
    </location>
</feature>
<reference evidence="2" key="2">
    <citation type="submission" date="2020-05" db="EMBL/GenBank/DDBJ databases">
        <authorList>
            <person name="Kim H.-S."/>
            <person name="Proctor R.H."/>
            <person name="Brown D.W."/>
        </authorList>
    </citation>
    <scope>NUCLEOTIDE SEQUENCE</scope>
    <source>
        <strain evidence="2">NRRL 22465</strain>
    </source>
</reference>